<dbReference type="CDD" id="cd06127">
    <property type="entry name" value="DEDDh"/>
    <property type="match status" value="1"/>
</dbReference>
<dbReference type="RefSeq" id="WP_248343003.1">
    <property type="nucleotide sequence ID" value="NZ_AP025592.1"/>
</dbReference>
<dbReference type="Pfam" id="PF00929">
    <property type="entry name" value="RNase_T"/>
    <property type="match status" value="1"/>
</dbReference>
<dbReference type="EMBL" id="AP025592">
    <property type="protein sequence ID" value="BDG10494.1"/>
    <property type="molecule type" value="Genomic_DNA"/>
</dbReference>
<dbReference type="PANTHER" id="PTHR30231">
    <property type="entry name" value="DNA POLYMERASE III SUBUNIT EPSILON"/>
    <property type="match status" value="1"/>
</dbReference>
<dbReference type="InterPro" id="IPR013520">
    <property type="entry name" value="Ribonucl_H"/>
</dbReference>
<keyword evidence="1" id="KW-0540">Nuclease</keyword>
<dbReference type="InterPro" id="IPR012337">
    <property type="entry name" value="RNaseH-like_sf"/>
</dbReference>
<protein>
    <recommendedName>
        <fullName evidence="4">Exonuclease domain-containing protein</fullName>
    </recommendedName>
</protein>
<keyword evidence="6" id="KW-1185">Reference proteome</keyword>
<keyword evidence="3" id="KW-0269">Exonuclease</keyword>
<dbReference type="SUPFAM" id="SSF53098">
    <property type="entry name" value="Ribonuclease H-like"/>
    <property type="match status" value="1"/>
</dbReference>
<gene>
    <name evidence="5" type="ORF">AMPC_36070</name>
</gene>
<accession>A0ABM7XF16</accession>
<evidence type="ECO:0000256" key="2">
    <source>
        <dbReference type="ARBA" id="ARBA00022801"/>
    </source>
</evidence>
<dbReference type="InterPro" id="IPR036397">
    <property type="entry name" value="RNaseH_sf"/>
</dbReference>
<sequence>MLFRSPAWDEITYWAIDLETGGLDAKRDPILAVGMVPIRGGVVQLGEAFESLVRPEDGATIRPDSVRAHQLVPRDVRGAPPLPVVLREVHARLRQGALLAHHAGIEVGFLRRAYATVDLVWPRPRVVDTAELLLALERRARFLDPDRVGGDPVLELQAARRQLGLPDYPPHRALHDALAAAELFLVLRRKLGLKRVRDLPRG</sequence>
<reference evidence="6" key="1">
    <citation type="journal article" date="2022" name="Int. J. Syst. Evol. Microbiol.">
        <title>Anaeromyxobacter oryzae sp. nov., Anaeromyxobacter diazotrophicus sp. nov. and Anaeromyxobacter paludicola sp. nov., isolated from paddy soils.</title>
        <authorList>
            <person name="Itoh H."/>
            <person name="Xu Z."/>
            <person name="Mise K."/>
            <person name="Masuda Y."/>
            <person name="Ushijima N."/>
            <person name="Hayakawa C."/>
            <person name="Shiratori Y."/>
            <person name="Senoo K."/>
        </authorList>
    </citation>
    <scope>NUCLEOTIDE SEQUENCE [LARGE SCALE GENOMIC DNA]</scope>
    <source>
        <strain evidence="6">Red630</strain>
    </source>
</reference>
<evidence type="ECO:0000256" key="3">
    <source>
        <dbReference type="ARBA" id="ARBA00022839"/>
    </source>
</evidence>
<dbReference type="Gene3D" id="3.30.420.10">
    <property type="entry name" value="Ribonuclease H-like superfamily/Ribonuclease H"/>
    <property type="match status" value="1"/>
</dbReference>
<keyword evidence="2" id="KW-0378">Hydrolase</keyword>
<dbReference type="Proteomes" id="UP001162734">
    <property type="component" value="Chromosome"/>
</dbReference>
<evidence type="ECO:0000256" key="1">
    <source>
        <dbReference type="ARBA" id="ARBA00022722"/>
    </source>
</evidence>
<name>A0ABM7XF16_9BACT</name>
<evidence type="ECO:0000313" key="6">
    <source>
        <dbReference type="Proteomes" id="UP001162734"/>
    </source>
</evidence>
<evidence type="ECO:0000259" key="4">
    <source>
        <dbReference type="SMART" id="SM00479"/>
    </source>
</evidence>
<dbReference type="PANTHER" id="PTHR30231:SF4">
    <property type="entry name" value="PROTEIN NEN2"/>
    <property type="match status" value="1"/>
</dbReference>
<organism evidence="5 6">
    <name type="scientific">Anaeromyxobacter paludicola</name>
    <dbReference type="NCBI Taxonomy" id="2918171"/>
    <lineage>
        <taxon>Bacteria</taxon>
        <taxon>Pseudomonadati</taxon>
        <taxon>Myxococcota</taxon>
        <taxon>Myxococcia</taxon>
        <taxon>Myxococcales</taxon>
        <taxon>Cystobacterineae</taxon>
        <taxon>Anaeromyxobacteraceae</taxon>
        <taxon>Anaeromyxobacter</taxon>
    </lineage>
</organism>
<feature type="domain" description="Exonuclease" evidence="4">
    <location>
        <begin position="12"/>
        <end position="193"/>
    </location>
</feature>
<evidence type="ECO:0000313" key="5">
    <source>
        <dbReference type="EMBL" id="BDG10494.1"/>
    </source>
</evidence>
<proteinExistence type="predicted"/>
<dbReference type="SMART" id="SM00479">
    <property type="entry name" value="EXOIII"/>
    <property type="match status" value="1"/>
</dbReference>